<accession>A0A8J4C3L3</accession>
<feature type="compositionally biased region" description="Basic and acidic residues" evidence="1">
    <location>
        <begin position="88"/>
        <end position="100"/>
    </location>
</feature>
<sequence>ATIAGPPSSPEAADAELPPMVVRSVAMIMADNGRADAGSTLTPRDSLRPAATRLSSTRKSSTTRTSPSPLASTSSGDIPSGARKSRRTCGDWRDRQPGYI</sequence>
<dbReference type="Proteomes" id="UP000747110">
    <property type="component" value="Unassembled WGS sequence"/>
</dbReference>
<evidence type="ECO:0000256" key="1">
    <source>
        <dbReference type="SAM" id="MobiDB-lite"/>
    </source>
</evidence>
<name>A0A8J4C3L3_9CHLO</name>
<feature type="region of interest" description="Disordered" evidence="1">
    <location>
        <begin position="34"/>
        <end position="100"/>
    </location>
</feature>
<dbReference type="EMBL" id="BNCP01000006">
    <property type="protein sequence ID" value="GIL74840.1"/>
    <property type="molecule type" value="Genomic_DNA"/>
</dbReference>
<dbReference type="AlphaFoldDB" id="A0A8J4C3L3"/>
<comment type="caution">
    <text evidence="2">The sequence shown here is derived from an EMBL/GenBank/DDBJ whole genome shotgun (WGS) entry which is preliminary data.</text>
</comment>
<protein>
    <submittedName>
        <fullName evidence="2">Uncharacterized protein</fullName>
    </submittedName>
</protein>
<gene>
    <name evidence="2" type="ORF">Vretifemale_4637</name>
</gene>
<feature type="non-terminal residue" evidence="2">
    <location>
        <position position="100"/>
    </location>
</feature>
<keyword evidence="3" id="KW-1185">Reference proteome</keyword>
<organism evidence="2 3">
    <name type="scientific">Volvox reticuliferus</name>
    <dbReference type="NCBI Taxonomy" id="1737510"/>
    <lineage>
        <taxon>Eukaryota</taxon>
        <taxon>Viridiplantae</taxon>
        <taxon>Chlorophyta</taxon>
        <taxon>core chlorophytes</taxon>
        <taxon>Chlorophyceae</taxon>
        <taxon>CS clade</taxon>
        <taxon>Chlamydomonadales</taxon>
        <taxon>Volvocaceae</taxon>
        <taxon>Volvox</taxon>
    </lineage>
</organism>
<reference evidence="2" key="1">
    <citation type="journal article" date="2021" name="Proc. Natl. Acad. Sci. U.S.A.">
        <title>Three genomes in the algal genus Volvox reveal the fate of a haploid sex-determining region after a transition to homothallism.</title>
        <authorList>
            <person name="Yamamoto K."/>
            <person name="Hamaji T."/>
            <person name="Kawai-Toyooka H."/>
            <person name="Matsuzaki R."/>
            <person name="Takahashi F."/>
            <person name="Nishimura Y."/>
            <person name="Kawachi M."/>
            <person name="Noguchi H."/>
            <person name="Minakuchi Y."/>
            <person name="Umen J.G."/>
            <person name="Toyoda A."/>
            <person name="Nozaki H."/>
        </authorList>
    </citation>
    <scope>NUCLEOTIDE SEQUENCE</scope>
    <source>
        <strain evidence="2">NIES-3786</strain>
    </source>
</reference>
<evidence type="ECO:0000313" key="3">
    <source>
        <dbReference type="Proteomes" id="UP000747110"/>
    </source>
</evidence>
<feature type="compositionally biased region" description="Low complexity" evidence="1">
    <location>
        <begin position="50"/>
        <end position="75"/>
    </location>
</feature>
<proteinExistence type="predicted"/>
<evidence type="ECO:0000313" key="2">
    <source>
        <dbReference type="EMBL" id="GIL74840.1"/>
    </source>
</evidence>